<dbReference type="STRING" id="329046.A0A1Y2BEK8"/>
<feature type="transmembrane region" description="Helical" evidence="3">
    <location>
        <begin position="233"/>
        <end position="255"/>
    </location>
</feature>
<dbReference type="AlphaFoldDB" id="A0A1Y2BEK8"/>
<evidence type="ECO:0000313" key="6">
    <source>
        <dbReference type="Proteomes" id="UP000193642"/>
    </source>
</evidence>
<evidence type="ECO:0000313" key="5">
    <source>
        <dbReference type="EMBL" id="ORY33278.1"/>
    </source>
</evidence>
<feature type="domain" description="SH3" evidence="4">
    <location>
        <begin position="340"/>
        <end position="401"/>
    </location>
</feature>
<name>A0A1Y2BEK8_9FUNG</name>
<keyword evidence="1 2" id="KW-0728">SH3 domain</keyword>
<dbReference type="SMART" id="SM00326">
    <property type="entry name" value="SH3"/>
    <property type="match status" value="1"/>
</dbReference>
<proteinExistence type="predicted"/>
<dbReference type="SUPFAM" id="SSF50044">
    <property type="entry name" value="SH3-domain"/>
    <property type="match status" value="1"/>
</dbReference>
<evidence type="ECO:0000256" key="1">
    <source>
        <dbReference type="ARBA" id="ARBA00022443"/>
    </source>
</evidence>
<dbReference type="Gene3D" id="2.30.30.40">
    <property type="entry name" value="SH3 Domains"/>
    <property type="match status" value="1"/>
</dbReference>
<protein>
    <recommendedName>
        <fullName evidence="4">SH3 domain-containing protein</fullName>
    </recommendedName>
</protein>
<keyword evidence="3" id="KW-0812">Transmembrane</keyword>
<evidence type="ECO:0000259" key="4">
    <source>
        <dbReference type="PROSITE" id="PS50002"/>
    </source>
</evidence>
<comment type="caution">
    <text evidence="5">The sequence shown here is derived from an EMBL/GenBank/DDBJ whole genome shotgun (WGS) entry which is preliminary data.</text>
</comment>
<organism evidence="5 6">
    <name type="scientific">Rhizoclosmatium globosum</name>
    <dbReference type="NCBI Taxonomy" id="329046"/>
    <lineage>
        <taxon>Eukaryota</taxon>
        <taxon>Fungi</taxon>
        <taxon>Fungi incertae sedis</taxon>
        <taxon>Chytridiomycota</taxon>
        <taxon>Chytridiomycota incertae sedis</taxon>
        <taxon>Chytridiomycetes</taxon>
        <taxon>Chytridiales</taxon>
        <taxon>Chytriomycetaceae</taxon>
        <taxon>Rhizoclosmatium</taxon>
    </lineage>
</organism>
<keyword evidence="6" id="KW-1185">Reference proteome</keyword>
<keyword evidence="3" id="KW-0472">Membrane</keyword>
<dbReference type="EMBL" id="MCGO01000068">
    <property type="protein sequence ID" value="ORY33278.1"/>
    <property type="molecule type" value="Genomic_DNA"/>
</dbReference>
<accession>A0A1Y2BEK8</accession>
<dbReference type="CDD" id="cd00174">
    <property type="entry name" value="SH3"/>
    <property type="match status" value="1"/>
</dbReference>
<gene>
    <name evidence="5" type="ORF">BCR33DRAFT_838774</name>
</gene>
<dbReference type="Proteomes" id="UP000193642">
    <property type="component" value="Unassembled WGS sequence"/>
</dbReference>
<dbReference type="PROSITE" id="PS50002">
    <property type="entry name" value="SH3"/>
    <property type="match status" value="1"/>
</dbReference>
<evidence type="ECO:0000256" key="3">
    <source>
        <dbReference type="SAM" id="Phobius"/>
    </source>
</evidence>
<reference evidence="5 6" key="1">
    <citation type="submission" date="2016-07" db="EMBL/GenBank/DDBJ databases">
        <title>Pervasive Adenine N6-methylation of Active Genes in Fungi.</title>
        <authorList>
            <consortium name="DOE Joint Genome Institute"/>
            <person name="Mondo S.J."/>
            <person name="Dannebaum R.O."/>
            <person name="Kuo R.C."/>
            <person name="Labutti K."/>
            <person name="Haridas S."/>
            <person name="Kuo A."/>
            <person name="Salamov A."/>
            <person name="Ahrendt S.R."/>
            <person name="Lipzen A."/>
            <person name="Sullivan W."/>
            <person name="Andreopoulos W.B."/>
            <person name="Clum A."/>
            <person name="Lindquist E."/>
            <person name="Daum C."/>
            <person name="Ramamoorthy G.K."/>
            <person name="Gryganskyi A."/>
            <person name="Culley D."/>
            <person name="Magnuson J.K."/>
            <person name="James T.Y."/>
            <person name="O'Malley M.A."/>
            <person name="Stajich J.E."/>
            <person name="Spatafora J.W."/>
            <person name="Visel A."/>
            <person name="Grigoriev I.V."/>
        </authorList>
    </citation>
    <scope>NUCLEOTIDE SEQUENCE [LARGE SCALE GENOMIC DNA]</scope>
    <source>
        <strain evidence="5 6">JEL800</strain>
    </source>
</reference>
<dbReference type="Pfam" id="PF00018">
    <property type="entry name" value="SH3_1"/>
    <property type="match status" value="1"/>
</dbReference>
<dbReference type="InterPro" id="IPR001452">
    <property type="entry name" value="SH3_domain"/>
</dbReference>
<dbReference type="OrthoDB" id="5340910at2759"/>
<dbReference type="InterPro" id="IPR036028">
    <property type="entry name" value="SH3-like_dom_sf"/>
</dbReference>
<keyword evidence="3" id="KW-1133">Transmembrane helix</keyword>
<sequence>MNSTCFSLDTSSACPDLHMQSVLVSPRFPNLAAFDSFIRDSSDNSTRFTNTFQDTYGCPGFAGHNIRFHQSLLCHFFVSYSIPHCPASKIPYKPLCQSSCLSHIDSVVSLFKDPLICTQTPSASSNRARILFASSTTSNNSSNTDLLYDACLTTLSSNDASKCVLGTAWDLKHAGFLESTDAIRFCNDTARLDPTDVMLCKDLSSDSVAPVHHPLDDLTRDQKLALIRPARDLPWIVSGIVWGVMVLGSLVWIGLVKSCWNDCKGRATLRRQAKQSNARKSIFDSVFGVVGWKGKVGNMGRGLEEVDENEERYDYGAPAKEIEEISEFDDVEGDFNDEMGLFQRMQVLAPYFPEKSDELSLVVGEIVIILETFDDGWVSARKESNGCVGIAPLPCLGSLAKFMSLYSGFTTSPHISSIRC</sequence>
<evidence type="ECO:0000256" key="2">
    <source>
        <dbReference type="PROSITE-ProRule" id="PRU00192"/>
    </source>
</evidence>